<dbReference type="GO" id="GO:0016020">
    <property type="term" value="C:membrane"/>
    <property type="evidence" value="ECO:0007669"/>
    <property type="project" value="InterPro"/>
</dbReference>
<accession>A0A562TD79</accession>
<dbReference type="RefSeq" id="WP_145710658.1">
    <property type="nucleotide sequence ID" value="NZ_BAAAFY010000001.1"/>
</dbReference>
<organism evidence="2 3">
    <name type="scientific">Chitinophaga japonensis</name>
    <name type="common">Flexibacter japonensis</name>
    <dbReference type="NCBI Taxonomy" id="104662"/>
    <lineage>
        <taxon>Bacteria</taxon>
        <taxon>Pseudomonadati</taxon>
        <taxon>Bacteroidota</taxon>
        <taxon>Chitinophagia</taxon>
        <taxon>Chitinophagales</taxon>
        <taxon>Chitinophagaceae</taxon>
        <taxon>Chitinophaga</taxon>
    </lineage>
</organism>
<keyword evidence="3" id="KW-1185">Reference proteome</keyword>
<dbReference type="InterPro" id="IPR004891">
    <property type="entry name" value="Mercury-R_MerC"/>
</dbReference>
<comment type="caution">
    <text evidence="2">The sequence shown here is derived from an EMBL/GenBank/DDBJ whole genome shotgun (WGS) entry which is preliminary data.</text>
</comment>
<dbReference type="GO" id="GO:0015097">
    <property type="term" value="F:mercury ion transmembrane transporter activity"/>
    <property type="evidence" value="ECO:0007669"/>
    <property type="project" value="InterPro"/>
</dbReference>
<feature type="transmembrane region" description="Helical" evidence="1">
    <location>
        <begin position="12"/>
        <end position="39"/>
    </location>
</feature>
<gene>
    <name evidence="2" type="ORF">LX66_0880</name>
</gene>
<sequence length="135" mass="15086">MPYNRLRKLNLDALGIGASLICAIHCAVLPLLVTILPLLGLEILENEKLEYGLLAFTLFVGGASLFRGYRYCYHHVRPLLLFALGFLLLLSGHFLAAGHWEPVFISTGALLIITAHTWNLRASRHCKVCNHDHNK</sequence>
<reference evidence="2 3" key="1">
    <citation type="journal article" date="2013" name="Stand. Genomic Sci.">
        <title>Genomic Encyclopedia of Type Strains, Phase I: The one thousand microbial genomes (KMG-I) project.</title>
        <authorList>
            <person name="Kyrpides N.C."/>
            <person name="Woyke T."/>
            <person name="Eisen J.A."/>
            <person name="Garrity G."/>
            <person name="Lilburn T.G."/>
            <person name="Beck B.J."/>
            <person name="Whitman W.B."/>
            <person name="Hugenholtz P."/>
            <person name="Klenk H.P."/>
        </authorList>
    </citation>
    <scope>NUCLEOTIDE SEQUENCE [LARGE SCALE GENOMIC DNA]</scope>
    <source>
        <strain evidence="2 3">DSM 13484</strain>
    </source>
</reference>
<dbReference type="OrthoDB" id="5966279at2"/>
<name>A0A562TD79_CHIJA</name>
<keyword evidence="1" id="KW-1133">Transmembrane helix</keyword>
<evidence type="ECO:0000313" key="2">
    <source>
        <dbReference type="EMBL" id="TWI91511.1"/>
    </source>
</evidence>
<proteinExistence type="predicted"/>
<dbReference type="EMBL" id="VLLG01000002">
    <property type="protein sequence ID" value="TWI91511.1"/>
    <property type="molecule type" value="Genomic_DNA"/>
</dbReference>
<dbReference type="Proteomes" id="UP000316778">
    <property type="component" value="Unassembled WGS sequence"/>
</dbReference>
<feature type="transmembrane region" description="Helical" evidence="1">
    <location>
        <begin position="103"/>
        <end position="120"/>
    </location>
</feature>
<dbReference type="AlphaFoldDB" id="A0A562TD79"/>
<keyword evidence="1" id="KW-0472">Membrane</keyword>
<feature type="transmembrane region" description="Helical" evidence="1">
    <location>
        <begin position="51"/>
        <end position="67"/>
    </location>
</feature>
<feature type="transmembrane region" description="Helical" evidence="1">
    <location>
        <begin position="79"/>
        <end position="97"/>
    </location>
</feature>
<dbReference type="Pfam" id="PF03203">
    <property type="entry name" value="MerC"/>
    <property type="match status" value="1"/>
</dbReference>
<evidence type="ECO:0000256" key="1">
    <source>
        <dbReference type="SAM" id="Phobius"/>
    </source>
</evidence>
<evidence type="ECO:0000313" key="3">
    <source>
        <dbReference type="Proteomes" id="UP000316778"/>
    </source>
</evidence>
<protein>
    <submittedName>
        <fullName evidence="2">MerC mercury resistance protein</fullName>
    </submittedName>
</protein>
<keyword evidence="1" id="KW-0812">Transmembrane</keyword>